<dbReference type="PROSITE" id="PS50066">
    <property type="entry name" value="MADS_BOX_2"/>
    <property type="match status" value="1"/>
</dbReference>
<evidence type="ECO:0000256" key="3">
    <source>
        <dbReference type="ARBA" id="ARBA00023125"/>
    </source>
</evidence>
<dbReference type="PRINTS" id="PR00404">
    <property type="entry name" value="MADSDOMAIN"/>
</dbReference>
<gene>
    <name evidence="8" type="ORF">GA_TR12759_c0_g1_i1_g.40708</name>
</gene>
<keyword evidence="2" id="KW-0805">Transcription regulation</keyword>
<evidence type="ECO:0000256" key="6">
    <source>
        <dbReference type="SAM" id="MobiDB-lite"/>
    </source>
</evidence>
<keyword evidence="3" id="KW-0238">DNA-binding</keyword>
<sequence>MGRVKLKIKRLESTTNRQVTYSKRKSGILKKAKELSILCDIDIVLLMFSPTGKPNVFHGEHSCIEEVISKFAQLTPQERTKRKLESLEALKKTFKKLDHDVNIHEFLGARNQTIEGLSNQVAIYQAQLMECHRRLSCWTNIDRIENTEHLNLLEESLRKSIERIQFHKEHYRKSQLMPIECTTTQFHSGIQLPLAMGGNNSMQEAHSMSWLPDNDNQQTILPGDSSFLPHREMDASIPVYSNCFFEPTKQEDQMCSNPVQQFEQLDQQGNGCLGLQQIGEEYSFPTPFGTSLGMEEDQDKKIIKSEMEMNNLQPQQQQQQDPSMFDPTVSSNGGCFQIPHDQSMFATDQHHHQHHHHHHQNWVPDPMFGQTSYNQQQN</sequence>
<evidence type="ECO:0000256" key="4">
    <source>
        <dbReference type="ARBA" id="ARBA00023163"/>
    </source>
</evidence>
<dbReference type="GO" id="GO:0080092">
    <property type="term" value="P:regulation of pollen tube growth"/>
    <property type="evidence" value="ECO:0007669"/>
    <property type="project" value="UniProtKB-ARBA"/>
</dbReference>
<dbReference type="InterPro" id="IPR050142">
    <property type="entry name" value="MADS-box/MEF2_TF"/>
</dbReference>
<dbReference type="GO" id="GO:0000987">
    <property type="term" value="F:cis-regulatory region sequence-specific DNA binding"/>
    <property type="evidence" value="ECO:0007669"/>
    <property type="project" value="InterPro"/>
</dbReference>
<reference evidence="8" key="1">
    <citation type="submission" date="2016-07" db="EMBL/GenBank/DDBJ databases">
        <title>De novo transcriptome assembly of four accessions of the metal hyperaccumulator plant Noccaea caerulescens.</title>
        <authorList>
            <person name="Blande D."/>
            <person name="Halimaa P."/>
            <person name="Tervahauta A.I."/>
            <person name="Aarts M.G."/>
            <person name="Karenlampi S.O."/>
        </authorList>
    </citation>
    <scope>NUCLEOTIDE SEQUENCE</scope>
</reference>
<dbReference type="PANTHER" id="PTHR48019">
    <property type="entry name" value="SERUM RESPONSE FACTOR HOMOLOG"/>
    <property type="match status" value="1"/>
</dbReference>
<dbReference type="InterPro" id="IPR033897">
    <property type="entry name" value="SRF-like_MADS-box"/>
</dbReference>
<evidence type="ECO:0000256" key="5">
    <source>
        <dbReference type="ARBA" id="ARBA00023242"/>
    </source>
</evidence>
<feature type="domain" description="MADS-box" evidence="7">
    <location>
        <begin position="1"/>
        <end position="61"/>
    </location>
</feature>
<dbReference type="GO" id="GO:0000981">
    <property type="term" value="F:DNA-binding transcription factor activity, RNA polymerase II-specific"/>
    <property type="evidence" value="ECO:0007669"/>
    <property type="project" value="InterPro"/>
</dbReference>
<accession>A0A1J3CVD3</accession>
<dbReference type="SMART" id="SM00432">
    <property type="entry name" value="MADS"/>
    <property type="match status" value="1"/>
</dbReference>
<dbReference type="Gene3D" id="3.40.1810.10">
    <property type="entry name" value="Transcription factor, MADS-box"/>
    <property type="match status" value="1"/>
</dbReference>
<dbReference type="InterPro" id="IPR036879">
    <property type="entry name" value="TF_MADSbox_sf"/>
</dbReference>
<dbReference type="CDD" id="cd00266">
    <property type="entry name" value="MADS_SRF_like"/>
    <property type="match status" value="1"/>
</dbReference>
<feature type="region of interest" description="Disordered" evidence="6">
    <location>
        <begin position="311"/>
        <end position="335"/>
    </location>
</feature>
<organism evidence="8">
    <name type="scientific">Noccaea caerulescens</name>
    <name type="common">Alpine penny-cress</name>
    <name type="synonym">Thlaspi caerulescens</name>
    <dbReference type="NCBI Taxonomy" id="107243"/>
    <lineage>
        <taxon>Eukaryota</taxon>
        <taxon>Viridiplantae</taxon>
        <taxon>Streptophyta</taxon>
        <taxon>Embryophyta</taxon>
        <taxon>Tracheophyta</taxon>
        <taxon>Spermatophyta</taxon>
        <taxon>Magnoliopsida</taxon>
        <taxon>eudicotyledons</taxon>
        <taxon>Gunneridae</taxon>
        <taxon>Pentapetalae</taxon>
        <taxon>rosids</taxon>
        <taxon>malvids</taxon>
        <taxon>Brassicales</taxon>
        <taxon>Brassicaceae</taxon>
        <taxon>Coluteocarpeae</taxon>
        <taxon>Noccaea</taxon>
    </lineage>
</organism>
<feature type="compositionally biased region" description="Polar residues" evidence="6">
    <location>
        <begin position="369"/>
        <end position="378"/>
    </location>
</feature>
<dbReference type="SUPFAM" id="SSF55455">
    <property type="entry name" value="SRF-like"/>
    <property type="match status" value="1"/>
</dbReference>
<dbReference type="EMBL" id="GEVI01022907">
    <property type="protein sequence ID" value="JAU09413.1"/>
    <property type="molecule type" value="Transcribed_RNA"/>
</dbReference>
<evidence type="ECO:0000256" key="2">
    <source>
        <dbReference type="ARBA" id="ARBA00023015"/>
    </source>
</evidence>
<dbReference type="AlphaFoldDB" id="A0A1J3CVD3"/>
<dbReference type="GO" id="GO:0046983">
    <property type="term" value="F:protein dimerization activity"/>
    <property type="evidence" value="ECO:0007669"/>
    <property type="project" value="InterPro"/>
</dbReference>
<keyword evidence="4" id="KW-0804">Transcription</keyword>
<evidence type="ECO:0000256" key="1">
    <source>
        <dbReference type="ARBA" id="ARBA00004123"/>
    </source>
</evidence>
<dbReference type="FunFam" id="3.40.1810.10:FF:000010">
    <property type="entry name" value="Agamous-like MADS-box protein AGL30"/>
    <property type="match status" value="1"/>
</dbReference>
<dbReference type="GO" id="GO:0005634">
    <property type="term" value="C:nucleus"/>
    <property type="evidence" value="ECO:0007669"/>
    <property type="project" value="UniProtKB-SubCell"/>
</dbReference>
<protein>
    <submittedName>
        <fullName evidence="8">MADS-box transcription factor 16</fullName>
    </submittedName>
</protein>
<comment type="subcellular location">
    <subcellularLocation>
        <location evidence="1">Nucleus</location>
    </subcellularLocation>
</comment>
<proteinExistence type="predicted"/>
<evidence type="ECO:0000259" key="7">
    <source>
        <dbReference type="PROSITE" id="PS50066"/>
    </source>
</evidence>
<dbReference type="Pfam" id="PF00319">
    <property type="entry name" value="SRF-TF"/>
    <property type="match status" value="1"/>
</dbReference>
<dbReference type="InterPro" id="IPR002100">
    <property type="entry name" value="TF_MADSbox"/>
</dbReference>
<evidence type="ECO:0000313" key="8">
    <source>
        <dbReference type="EMBL" id="JAU09413.1"/>
    </source>
</evidence>
<feature type="region of interest" description="Disordered" evidence="6">
    <location>
        <begin position="347"/>
        <end position="378"/>
    </location>
</feature>
<dbReference type="GO" id="GO:0010152">
    <property type="term" value="P:pollen maturation"/>
    <property type="evidence" value="ECO:0007669"/>
    <property type="project" value="UniProtKB-ARBA"/>
</dbReference>
<feature type="compositionally biased region" description="Basic residues" evidence="6">
    <location>
        <begin position="351"/>
        <end position="360"/>
    </location>
</feature>
<dbReference type="GO" id="GO:0045944">
    <property type="term" value="P:positive regulation of transcription by RNA polymerase II"/>
    <property type="evidence" value="ECO:0007669"/>
    <property type="project" value="InterPro"/>
</dbReference>
<name>A0A1J3CVD3_NOCCA</name>
<keyword evidence="5" id="KW-0539">Nucleus</keyword>